<dbReference type="PANTHER" id="PTHR43820">
    <property type="entry name" value="HIGH-AFFINITY BRANCHED-CHAIN AMINO ACID TRANSPORT ATP-BINDING PROTEIN LIVF"/>
    <property type="match status" value="1"/>
</dbReference>
<evidence type="ECO:0000313" key="5">
    <source>
        <dbReference type="EMBL" id="RLE07429.1"/>
    </source>
</evidence>
<protein>
    <submittedName>
        <fullName evidence="5">ABC transporter ATP-binding protein</fullName>
    </submittedName>
</protein>
<dbReference type="Pfam" id="PF00005">
    <property type="entry name" value="ABC_tran"/>
    <property type="match status" value="1"/>
</dbReference>
<sequence length="127" mass="14395">MGNLLRVENLSLIRDEKRILKRVNLKIDKGEIHALLGINGVGKSSLAYCLMGLSGYKPSEGRIYFEGKDITNLPLSKRAKLGITLAWQEPTRFEGLTIREYLSLSRKDEDDSLDEILDKVALKSRLY</sequence>
<dbReference type="Gene3D" id="3.40.50.300">
    <property type="entry name" value="P-loop containing nucleotide triphosphate hydrolases"/>
    <property type="match status" value="1"/>
</dbReference>
<evidence type="ECO:0000259" key="4">
    <source>
        <dbReference type="Pfam" id="PF00005"/>
    </source>
</evidence>
<dbReference type="InterPro" id="IPR003439">
    <property type="entry name" value="ABC_transporter-like_ATP-bd"/>
</dbReference>
<keyword evidence="2" id="KW-0813">Transport</keyword>
<organism evidence="5 6">
    <name type="scientific">Aerophobetes bacterium</name>
    <dbReference type="NCBI Taxonomy" id="2030807"/>
    <lineage>
        <taxon>Bacteria</taxon>
        <taxon>Candidatus Aerophobota</taxon>
    </lineage>
</organism>
<dbReference type="AlphaFoldDB" id="A0A497E271"/>
<accession>A0A497E271</accession>
<name>A0A497E271_UNCAE</name>
<dbReference type="SUPFAM" id="SSF52540">
    <property type="entry name" value="P-loop containing nucleoside triphosphate hydrolases"/>
    <property type="match status" value="1"/>
</dbReference>
<comment type="similarity">
    <text evidence="1">Belongs to the ABC transporter superfamily.</text>
</comment>
<keyword evidence="3" id="KW-0029">Amino-acid transport</keyword>
<dbReference type="InterPro" id="IPR027417">
    <property type="entry name" value="P-loop_NTPase"/>
</dbReference>
<dbReference type="EMBL" id="QMPZ01000169">
    <property type="protein sequence ID" value="RLE07429.1"/>
    <property type="molecule type" value="Genomic_DNA"/>
</dbReference>
<feature type="domain" description="ABC transporter" evidence="4">
    <location>
        <begin position="20"/>
        <end position="123"/>
    </location>
</feature>
<keyword evidence="5" id="KW-0547">Nucleotide-binding</keyword>
<comment type="caution">
    <text evidence="5">The sequence shown here is derived from an EMBL/GenBank/DDBJ whole genome shotgun (WGS) entry which is preliminary data.</text>
</comment>
<evidence type="ECO:0000256" key="3">
    <source>
        <dbReference type="ARBA" id="ARBA00022970"/>
    </source>
</evidence>
<reference evidence="5 6" key="1">
    <citation type="submission" date="2018-06" db="EMBL/GenBank/DDBJ databases">
        <title>Extensive metabolic versatility and redundancy in microbially diverse, dynamic hydrothermal sediments.</title>
        <authorList>
            <person name="Dombrowski N."/>
            <person name="Teske A."/>
            <person name="Baker B.J."/>
        </authorList>
    </citation>
    <scope>NUCLEOTIDE SEQUENCE [LARGE SCALE GENOMIC DNA]</scope>
    <source>
        <strain evidence="5">B47_G16</strain>
    </source>
</reference>
<evidence type="ECO:0000256" key="2">
    <source>
        <dbReference type="ARBA" id="ARBA00022448"/>
    </source>
</evidence>
<dbReference type="InterPro" id="IPR052156">
    <property type="entry name" value="BCAA_Transport_ATP-bd_LivF"/>
</dbReference>
<keyword evidence="5" id="KW-0067">ATP-binding</keyword>
<proteinExistence type="inferred from homology"/>
<dbReference type="Proteomes" id="UP000279422">
    <property type="component" value="Unassembled WGS sequence"/>
</dbReference>
<dbReference type="GO" id="GO:0016887">
    <property type="term" value="F:ATP hydrolysis activity"/>
    <property type="evidence" value="ECO:0007669"/>
    <property type="project" value="InterPro"/>
</dbReference>
<gene>
    <name evidence="5" type="ORF">DRJ00_08130</name>
</gene>
<evidence type="ECO:0000313" key="6">
    <source>
        <dbReference type="Proteomes" id="UP000279422"/>
    </source>
</evidence>
<dbReference type="GO" id="GO:0015807">
    <property type="term" value="P:L-amino acid transport"/>
    <property type="evidence" value="ECO:0007669"/>
    <property type="project" value="TreeGrafter"/>
</dbReference>
<dbReference type="PANTHER" id="PTHR43820:SF4">
    <property type="entry name" value="HIGH-AFFINITY BRANCHED-CHAIN AMINO ACID TRANSPORT ATP-BINDING PROTEIN LIVF"/>
    <property type="match status" value="1"/>
</dbReference>
<dbReference type="GO" id="GO:0005524">
    <property type="term" value="F:ATP binding"/>
    <property type="evidence" value="ECO:0007669"/>
    <property type="project" value="UniProtKB-KW"/>
</dbReference>
<dbReference type="GO" id="GO:0015658">
    <property type="term" value="F:branched-chain amino acid transmembrane transporter activity"/>
    <property type="evidence" value="ECO:0007669"/>
    <property type="project" value="TreeGrafter"/>
</dbReference>
<feature type="non-terminal residue" evidence="5">
    <location>
        <position position="127"/>
    </location>
</feature>
<evidence type="ECO:0000256" key="1">
    <source>
        <dbReference type="ARBA" id="ARBA00005417"/>
    </source>
</evidence>